<reference evidence="6" key="1">
    <citation type="submission" date="2010-01" db="EMBL/GenBank/DDBJ databases">
        <title>Genome fragments of uncultured bacteria from the North Pacific subtropical Gyre.</title>
        <authorList>
            <person name="Pham V.D."/>
            <person name="Delong E.F."/>
        </authorList>
    </citation>
    <scope>NUCLEOTIDE SEQUENCE</scope>
</reference>
<dbReference type="Gene3D" id="2.40.10.120">
    <property type="match status" value="1"/>
</dbReference>
<dbReference type="InterPro" id="IPR001478">
    <property type="entry name" value="PDZ"/>
</dbReference>
<dbReference type="PROSITE" id="PS50106">
    <property type="entry name" value="PDZ"/>
    <property type="match status" value="1"/>
</dbReference>
<dbReference type="AlphaFoldDB" id="E7C5C3"/>
<dbReference type="InterPro" id="IPR001940">
    <property type="entry name" value="Peptidase_S1C"/>
</dbReference>
<dbReference type="SMART" id="SM00228">
    <property type="entry name" value="PDZ"/>
    <property type="match status" value="1"/>
</dbReference>
<organism evidence="6">
    <name type="scientific">uncultured verrucomicrobium HF0500_18J03</name>
    <dbReference type="NCBI Taxonomy" id="723599"/>
    <lineage>
        <taxon>Bacteria</taxon>
        <taxon>Pseudomonadati</taxon>
        <taxon>Verrucomicrobiota</taxon>
        <taxon>environmental samples</taxon>
    </lineage>
</organism>
<dbReference type="PANTHER" id="PTHR45980">
    <property type="match status" value="1"/>
</dbReference>
<evidence type="ECO:0000313" key="6">
    <source>
        <dbReference type="EMBL" id="ADI22647.1"/>
    </source>
</evidence>
<dbReference type="EMBL" id="GU567992">
    <property type="protein sequence ID" value="ADI22647.1"/>
    <property type="molecule type" value="Genomic_DNA"/>
</dbReference>
<dbReference type="InterPro" id="IPR041517">
    <property type="entry name" value="DEGP_PDZ"/>
</dbReference>
<dbReference type="InterPro" id="IPR036034">
    <property type="entry name" value="PDZ_sf"/>
</dbReference>
<proteinExistence type="predicted"/>
<name>E7C5C3_9BACT</name>
<dbReference type="InterPro" id="IPR009003">
    <property type="entry name" value="Peptidase_S1_PA"/>
</dbReference>
<evidence type="ECO:0000256" key="2">
    <source>
        <dbReference type="ARBA" id="ARBA00022801"/>
    </source>
</evidence>
<dbReference type="SUPFAM" id="SSF50494">
    <property type="entry name" value="Trypsin-like serine proteases"/>
    <property type="match status" value="1"/>
</dbReference>
<dbReference type="InterPro" id="IPR046449">
    <property type="entry name" value="DEGP_PDZ_sf"/>
</dbReference>
<protein>
    <recommendedName>
        <fullName evidence="5">PDZ domain-containing protein</fullName>
    </recommendedName>
</protein>
<evidence type="ECO:0000256" key="3">
    <source>
        <dbReference type="ARBA" id="ARBA00022825"/>
    </source>
</evidence>
<feature type="domain" description="PDZ" evidence="5">
    <location>
        <begin position="240"/>
        <end position="330"/>
    </location>
</feature>
<accession>E7C5C3</accession>
<feature type="chain" id="PRO_5003218130" description="PDZ domain-containing protein" evidence="4">
    <location>
        <begin position="27"/>
        <end position="492"/>
    </location>
</feature>
<keyword evidence="1" id="KW-0645">Protease</keyword>
<feature type="signal peptide" evidence="4">
    <location>
        <begin position="1"/>
        <end position="26"/>
    </location>
</feature>
<dbReference type="GO" id="GO:0004252">
    <property type="term" value="F:serine-type endopeptidase activity"/>
    <property type="evidence" value="ECO:0007669"/>
    <property type="project" value="InterPro"/>
</dbReference>
<dbReference type="Pfam" id="PF17815">
    <property type="entry name" value="PDZ_3"/>
    <property type="match status" value="1"/>
</dbReference>
<dbReference type="Gene3D" id="2.30.42.10">
    <property type="match status" value="1"/>
</dbReference>
<keyword evidence="4" id="KW-0732">Signal</keyword>
<keyword evidence="2" id="KW-0378">Hydrolase</keyword>
<dbReference type="Pfam" id="PF00595">
    <property type="entry name" value="PDZ"/>
    <property type="match status" value="1"/>
</dbReference>
<evidence type="ECO:0000259" key="5">
    <source>
        <dbReference type="PROSITE" id="PS50106"/>
    </source>
</evidence>
<dbReference type="PANTHER" id="PTHR45980:SF9">
    <property type="entry name" value="PROTEASE DO-LIKE 10, MITOCHONDRIAL-RELATED"/>
    <property type="match status" value="1"/>
</dbReference>
<dbReference type="SUPFAM" id="SSF50156">
    <property type="entry name" value="PDZ domain-like"/>
    <property type="match status" value="1"/>
</dbReference>
<evidence type="ECO:0000256" key="4">
    <source>
        <dbReference type="SAM" id="SignalP"/>
    </source>
</evidence>
<evidence type="ECO:0000256" key="1">
    <source>
        <dbReference type="ARBA" id="ARBA00022670"/>
    </source>
</evidence>
<dbReference type="GO" id="GO:0006508">
    <property type="term" value="P:proteolysis"/>
    <property type="evidence" value="ECO:0007669"/>
    <property type="project" value="UniProtKB-KW"/>
</dbReference>
<sequence>MFPTRPLFFCLALLLVVMVLPAPALAAAKAKGLLRINTTIQTYNVSQPWELNQPQRRRGLGAILEDGNILTTGEMAANSTYIEFESADGAHTVPAEVIAIDYEANLALLKPEKGANREWIDKLGTLGTNGPAKIDDKVNIWQFEDNGDAIRTEGTVRSVDLLSTFASGHYFLCYEVKASMQSASSSYTLPVTRNGRLLGILASYNSKDQISDVVAPDILKRFLEDVRDGRHEGFPSLGIATVLTEDPQFRKWLGLTDEQGGLYVSRLLPGSGADESGLKKGDVLLTVNGHAIDRRGYYEDPTYGRLVWSHLVRGSRQVGDKLALLIMRDGKEQQLEAVLRRPPDHLIPSHMYDKAPPYLIKGGLVFQELTRPYLEAFGKEWRSRAPLDLLDALNNPEDYEEGRKRLVFLSRVIRTPATIGYDQVNNLIVTEANGQKVTDMTSLAAALNNPKDGLHSIRIDDIPYVIYLDPEESDLVDKALLKRGLPALQRLP</sequence>
<dbReference type="Gene3D" id="3.20.190.20">
    <property type="match status" value="1"/>
</dbReference>
<keyword evidence="3" id="KW-0720">Serine protease</keyword>
<dbReference type="PRINTS" id="PR00834">
    <property type="entry name" value="PROTEASES2C"/>
</dbReference>